<organism evidence="1 2">
    <name type="scientific">Parabacteroides hominis</name>
    <dbReference type="NCBI Taxonomy" id="2763057"/>
    <lineage>
        <taxon>Bacteria</taxon>
        <taxon>Pseudomonadati</taxon>
        <taxon>Bacteroidota</taxon>
        <taxon>Bacteroidia</taxon>
        <taxon>Bacteroidales</taxon>
        <taxon>Tannerellaceae</taxon>
        <taxon>Parabacteroides</taxon>
    </lineage>
</organism>
<proteinExistence type="predicted"/>
<dbReference type="EMBL" id="JACOOJ010000018">
    <property type="protein sequence ID" value="MBC5633344.1"/>
    <property type="molecule type" value="Genomic_DNA"/>
</dbReference>
<dbReference type="RefSeq" id="WP_186930083.1">
    <property type="nucleotide sequence ID" value="NZ_JACOOJ010000018.1"/>
</dbReference>
<accession>A0ABR7DPI5</accession>
<dbReference type="Proteomes" id="UP000651475">
    <property type="component" value="Unassembled WGS sequence"/>
</dbReference>
<evidence type="ECO:0000313" key="2">
    <source>
        <dbReference type="Proteomes" id="UP000651475"/>
    </source>
</evidence>
<protein>
    <submittedName>
        <fullName evidence="1">Type IV toxin-antitoxin system AbiEi family antitoxin domain-containing protein</fullName>
    </submittedName>
</protein>
<comment type="caution">
    <text evidence="1">The sequence shown here is derived from an EMBL/GenBank/DDBJ whole genome shotgun (WGS) entry which is preliminary data.</text>
</comment>
<sequence>MDDKLRHLIEQHGGYITRKEIISNRYLYYRLLETVKSGEIIRCYF</sequence>
<name>A0ABR7DPI5_9BACT</name>
<gene>
    <name evidence="1" type="ORF">H8S65_11295</name>
</gene>
<reference evidence="1 2" key="1">
    <citation type="submission" date="2020-08" db="EMBL/GenBank/DDBJ databases">
        <title>Genome public.</title>
        <authorList>
            <person name="Liu C."/>
            <person name="Sun Q."/>
        </authorList>
    </citation>
    <scope>NUCLEOTIDE SEQUENCE [LARGE SCALE GENOMIC DNA]</scope>
    <source>
        <strain evidence="1 2">NSJ-79</strain>
    </source>
</reference>
<keyword evidence="2" id="KW-1185">Reference proteome</keyword>
<evidence type="ECO:0000313" key="1">
    <source>
        <dbReference type="EMBL" id="MBC5633344.1"/>
    </source>
</evidence>